<proteinExistence type="predicted"/>
<comment type="caution">
    <text evidence="1">The sequence shown here is derived from an EMBL/GenBank/DDBJ whole genome shotgun (WGS) entry which is preliminary data.</text>
</comment>
<dbReference type="EMBL" id="QFQP01000002">
    <property type="protein sequence ID" value="PZR17598.1"/>
    <property type="molecule type" value="Genomic_DNA"/>
</dbReference>
<accession>A0A2W5V873</accession>
<protein>
    <submittedName>
        <fullName evidence="1">Uncharacterized protein</fullName>
    </submittedName>
</protein>
<name>A0A2W5V873_9BACT</name>
<organism evidence="1 2">
    <name type="scientific">Archangium gephyra</name>
    <dbReference type="NCBI Taxonomy" id="48"/>
    <lineage>
        <taxon>Bacteria</taxon>
        <taxon>Pseudomonadati</taxon>
        <taxon>Myxococcota</taxon>
        <taxon>Myxococcia</taxon>
        <taxon>Myxococcales</taxon>
        <taxon>Cystobacterineae</taxon>
        <taxon>Archangiaceae</taxon>
        <taxon>Archangium</taxon>
    </lineage>
</organism>
<sequence>MPFELGLAVMHDRRFFVLEERPYRLLASLSDLNGFDPLVHHNDPRVVLSKLRDALRSTPHSPTQRELVTVYERVRDMTFAQLRRDGADLFSRSVFDELRTLATVECRNLGLL</sequence>
<gene>
    <name evidence="1" type="ORF">DI536_04600</name>
</gene>
<evidence type="ECO:0000313" key="2">
    <source>
        <dbReference type="Proteomes" id="UP000249061"/>
    </source>
</evidence>
<dbReference type="AlphaFoldDB" id="A0A2W5V873"/>
<dbReference type="Proteomes" id="UP000249061">
    <property type="component" value="Unassembled WGS sequence"/>
</dbReference>
<reference evidence="1 2" key="1">
    <citation type="submission" date="2017-08" db="EMBL/GenBank/DDBJ databases">
        <title>Infants hospitalized years apart are colonized by the same room-sourced microbial strains.</title>
        <authorList>
            <person name="Brooks B."/>
            <person name="Olm M.R."/>
            <person name="Firek B.A."/>
            <person name="Baker R."/>
            <person name="Thomas B.C."/>
            <person name="Morowitz M.J."/>
            <person name="Banfield J.F."/>
        </authorList>
    </citation>
    <scope>NUCLEOTIDE SEQUENCE [LARGE SCALE GENOMIC DNA]</scope>
    <source>
        <strain evidence="1">S2_003_000_R2_14</strain>
    </source>
</reference>
<evidence type="ECO:0000313" key="1">
    <source>
        <dbReference type="EMBL" id="PZR17598.1"/>
    </source>
</evidence>